<dbReference type="PROSITE" id="PS00108">
    <property type="entry name" value="PROTEIN_KINASE_ST"/>
    <property type="match status" value="1"/>
</dbReference>
<evidence type="ECO:0000313" key="4">
    <source>
        <dbReference type="Proteomes" id="UP000318626"/>
    </source>
</evidence>
<feature type="domain" description="Protein kinase" evidence="2">
    <location>
        <begin position="127"/>
        <end position="376"/>
    </location>
</feature>
<dbReference type="CDD" id="cd14014">
    <property type="entry name" value="STKc_PknB_like"/>
    <property type="match status" value="1"/>
</dbReference>
<dbReference type="PANTHER" id="PTHR43156:SF2">
    <property type="entry name" value="STAGE II SPORULATION PROTEIN E"/>
    <property type="match status" value="1"/>
</dbReference>
<dbReference type="OrthoDB" id="247273at2"/>
<keyword evidence="1" id="KW-0378">Hydrolase</keyword>
<dbReference type="Gene3D" id="3.60.40.10">
    <property type="entry name" value="PPM-type phosphatase domain"/>
    <property type="match status" value="1"/>
</dbReference>
<dbReference type="Pfam" id="PF00069">
    <property type="entry name" value="Pkinase"/>
    <property type="match status" value="1"/>
</dbReference>
<reference evidence="4" key="1">
    <citation type="submission" date="2019-02" db="EMBL/GenBank/DDBJ databases">
        <title>Deep-cultivation of Planctomycetes and their phenomic and genomic characterization uncovers novel biology.</title>
        <authorList>
            <person name="Wiegand S."/>
            <person name="Jogler M."/>
            <person name="Boedeker C."/>
            <person name="Pinto D."/>
            <person name="Vollmers J."/>
            <person name="Rivas-Marin E."/>
            <person name="Kohn T."/>
            <person name="Peeters S.H."/>
            <person name="Heuer A."/>
            <person name="Rast P."/>
            <person name="Oberbeckmann S."/>
            <person name="Bunk B."/>
            <person name="Jeske O."/>
            <person name="Meyerdierks A."/>
            <person name="Storesund J.E."/>
            <person name="Kallscheuer N."/>
            <person name="Luecker S."/>
            <person name="Lage O.M."/>
            <person name="Pohl T."/>
            <person name="Merkel B.J."/>
            <person name="Hornburger P."/>
            <person name="Mueller R.-W."/>
            <person name="Bruemmer F."/>
            <person name="Labrenz M."/>
            <person name="Spormann A.M."/>
            <person name="Op den Camp H."/>
            <person name="Overmann J."/>
            <person name="Amann R."/>
            <person name="Jetten M.S.M."/>
            <person name="Mascher T."/>
            <person name="Medema M.H."/>
            <person name="Devos D.P."/>
            <person name="Kaster A.-K."/>
            <person name="Ovreas L."/>
            <person name="Rohde M."/>
            <person name="Galperin M.Y."/>
            <person name="Jogler C."/>
        </authorList>
    </citation>
    <scope>NUCLEOTIDE SEQUENCE [LARGE SCALE GENOMIC DNA]</scope>
    <source>
        <strain evidence="4">Pan97</strain>
    </source>
</reference>
<dbReference type="GO" id="GO:0016791">
    <property type="term" value="F:phosphatase activity"/>
    <property type="evidence" value="ECO:0007669"/>
    <property type="project" value="TreeGrafter"/>
</dbReference>
<dbReference type="PROSITE" id="PS50011">
    <property type="entry name" value="PROTEIN_KINASE_DOM"/>
    <property type="match status" value="1"/>
</dbReference>
<dbReference type="SUPFAM" id="SSF81606">
    <property type="entry name" value="PP2C-like"/>
    <property type="match status" value="1"/>
</dbReference>
<dbReference type="InterPro" id="IPR008271">
    <property type="entry name" value="Ser/Thr_kinase_AS"/>
</dbReference>
<gene>
    <name evidence="3" type="primary">pknA</name>
    <name evidence="3" type="ORF">Pan97_24110</name>
</gene>
<dbReference type="InterPro" id="IPR011009">
    <property type="entry name" value="Kinase-like_dom_sf"/>
</dbReference>
<dbReference type="Gene3D" id="3.30.200.20">
    <property type="entry name" value="Phosphorylase Kinase, domain 1"/>
    <property type="match status" value="1"/>
</dbReference>
<dbReference type="SMART" id="SM00331">
    <property type="entry name" value="PP2C_SIG"/>
    <property type="match status" value="1"/>
</dbReference>
<dbReference type="GO" id="GO:0004674">
    <property type="term" value="F:protein serine/threonine kinase activity"/>
    <property type="evidence" value="ECO:0007669"/>
    <property type="project" value="UniProtKB-EC"/>
</dbReference>
<dbReference type="EMBL" id="CP036289">
    <property type="protein sequence ID" value="QDU75381.1"/>
    <property type="molecule type" value="Genomic_DNA"/>
</dbReference>
<protein>
    <submittedName>
        <fullName evidence="3">Serine/threonine-protein kinase PknA</fullName>
        <ecNumber evidence="3">2.7.11.1</ecNumber>
    </submittedName>
</protein>
<dbReference type="SUPFAM" id="SSF56112">
    <property type="entry name" value="Protein kinase-like (PK-like)"/>
    <property type="match status" value="1"/>
</dbReference>
<dbReference type="KEGG" id="bvo:Pan97_24110"/>
<dbReference type="PANTHER" id="PTHR43156">
    <property type="entry name" value="STAGE II SPORULATION PROTEIN E-RELATED"/>
    <property type="match status" value="1"/>
</dbReference>
<dbReference type="SMART" id="SM00220">
    <property type="entry name" value="S_TKc"/>
    <property type="match status" value="1"/>
</dbReference>
<evidence type="ECO:0000256" key="1">
    <source>
        <dbReference type="ARBA" id="ARBA00022801"/>
    </source>
</evidence>
<dbReference type="InterPro" id="IPR052016">
    <property type="entry name" value="Bact_Sigma-Reg"/>
</dbReference>
<dbReference type="Pfam" id="PF07228">
    <property type="entry name" value="SpoIIE"/>
    <property type="match status" value="1"/>
</dbReference>
<dbReference type="AlphaFoldDB" id="A0A518C827"/>
<accession>A0A518C827</accession>
<dbReference type="InterPro" id="IPR036457">
    <property type="entry name" value="PPM-type-like_dom_sf"/>
</dbReference>
<name>A0A518C827_9BACT</name>
<evidence type="ECO:0000259" key="2">
    <source>
        <dbReference type="PROSITE" id="PS50011"/>
    </source>
</evidence>
<evidence type="ECO:0000313" key="3">
    <source>
        <dbReference type="EMBL" id="QDU75381.1"/>
    </source>
</evidence>
<keyword evidence="4" id="KW-1185">Reference proteome</keyword>
<dbReference type="Gene3D" id="1.10.510.10">
    <property type="entry name" value="Transferase(Phosphotransferase) domain 1"/>
    <property type="match status" value="1"/>
</dbReference>
<organism evidence="3 4">
    <name type="scientific">Bremerella volcania</name>
    <dbReference type="NCBI Taxonomy" id="2527984"/>
    <lineage>
        <taxon>Bacteria</taxon>
        <taxon>Pseudomonadati</taxon>
        <taxon>Planctomycetota</taxon>
        <taxon>Planctomycetia</taxon>
        <taxon>Pirellulales</taxon>
        <taxon>Pirellulaceae</taxon>
        <taxon>Bremerella</taxon>
    </lineage>
</organism>
<keyword evidence="3" id="KW-0418">Kinase</keyword>
<sequence>MTDKLLFDRLMATVRTKSELERLVGLYLDERLASITNGDNLADDIFRLIDWGEAKGRLADIHKMAAAAQQHANKDDFLGRMPTSELAVELEGSEEELVSRHKEWIEARKQAEYRKHDLHGRTLAGRFLVNKFIGAGGVGSVWSAYDTARRKMAAIKTLHYHISSVIMKDRFFRGARVMSNLNHANIVKILEPFGSEDDLSFFAMELIDGPNFESSVRQQLISAEDAMVGIIRVSKALHYAHSLGYVHRDVKPANILIDEATKEFKLTDFDLVKCDDSAGFTLTGGLGTWVYSAPEAKVAGRDADLRADIFSLGMTAVFVILGKEPPPLAAYDPAAFLETLPCSEAVRSVLEKSLELSADLRFSTAEEFAEALEIALSDKEAPGVNVEAKQALNRLPKNALLTLINIESQLEANDFNISESLAHMKAAFWEIGKTLVVINAYVWDAKGELTRSASTEERESDIPIDDTVQRRVRDEGEVLLTSPNTASSLFDGRILYLPIAESFGFSHGLVQIYKVTLQRFKPSEVAVAQRLCKALVNRAVASSSIQLARDRSLAAQTRDVMLASTFPTILGYDIACIQVKAGVYLGEYCEGIPLPSGESLFVIAEALRHYSSSLAELAFLRGFVTSFHRENVDLAAELAEFNNRFTKITDEDRFLVVLFMLIDPKLGKVTIANAGHGPPFLQRPNQRASPVGEEGIGLPLGIVEDMEYDLTEVMMQLGDKLILISDGVNEAMNSAGDMYGYDRLFDRLSHLEGSSQSICEGILSDINKFRAGAELYDDITIVVLQRES</sequence>
<dbReference type="RefSeq" id="WP_144972706.1">
    <property type="nucleotide sequence ID" value="NZ_CP036289.1"/>
</dbReference>
<proteinExistence type="predicted"/>
<dbReference type="InterPro" id="IPR001932">
    <property type="entry name" value="PPM-type_phosphatase-like_dom"/>
</dbReference>
<dbReference type="GO" id="GO:0005524">
    <property type="term" value="F:ATP binding"/>
    <property type="evidence" value="ECO:0007669"/>
    <property type="project" value="InterPro"/>
</dbReference>
<dbReference type="Proteomes" id="UP000318626">
    <property type="component" value="Chromosome"/>
</dbReference>
<keyword evidence="3" id="KW-0808">Transferase</keyword>
<dbReference type="InterPro" id="IPR000719">
    <property type="entry name" value="Prot_kinase_dom"/>
</dbReference>
<dbReference type="EC" id="2.7.11.1" evidence="3"/>